<reference evidence="1" key="1">
    <citation type="submission" date="2020-11" db="EMBL/GenBank/DDBJ databases">
        <authorList>
            <consortium name="DOE Joint Genome Institute"/>
            <person name="Ahrendt S."/>
            <person name="Riley R."/>
            <person name="Andreopoulos W."/>
            <person name="Labutti K."/>
            <person name="Pangilinan J."/>
            <person name="Ruiz-Duenas F.J."/>
            <person name="Barrasa J.M."/>
            <person name="Sanchez-Garcia M."/>
            <person name="Camarero S."/>
            <person name="Miyauchi S."/>
            <person name="Serrano A."/>
            <person name="Linde D."/>
            <person name="Babiker R."/>
            <person name="Drula E."/>
            <person name="Ayuso-Fernandez I."/>
            <person name="Pacheco R."/>
            <person name="Padilla G."/>
            <person name="Ferreira P."/>
            <person name="Barriuso J."/>
            <person name="Kellner H."/>
            <person name="Castanera R."/>
            <person name="Alfaro M."/>
            <person name="Ramirez L."/>
            <person name="Pisabarro A.G."/>
            <person name="Kuo A."/>
            <person name="Tritt A."/>
            <person name="Lipzen A."/>
            <person name="He G."/>
            <person name="Yan M."/>
            <person name="Ng V."/>
            <person name="Cullen D."/>
            <person name="Martin F."/>
            <person name="Rosso M.-N."/>
            <person name="Henrissat B."/>
            <person name="Hibbett D."/>
            <person name="Martinez A.T."/>
            <person name="Grigoriev I.V."/>
        </authorList>
    </citation>
    <scope>NUCLEOTIDE SEQUENCE</scope>
    <source>
        <strain evidence="1">CBS 506.95</strain>
    </source>
</reference>
<evidence type="ECO:0000313" key="2">
    <source>
        <dbReference type="Proteomes" id="UP000807306"/>
    </source>
</evidence>
<sequence length="162" mass="18323">MALTKETLPSMFLRLHFSLSYLRSRSNSTPPDFNRARQSRLSFESKTRQKKSMLLQTSSISGVEVRLSVVHAVRADERSGWRSMRLIIEDSCLAAHVNYAFERDFFAKSGSPLRLYSANSELPIGCSWVIELLLKSRALKDEVCVVVPNAGPKELIAKLVYD</sequence>
<proteinExistence type="predicted"/>
<evidence type="ECO:0000313" key="1">
    <source>
        <dbReference type="EMBL" id="KAF9530139.1"/>
    </source>
</evidence>
<name>A0A9P6EK70_9AGAR</name>
<accession>A0A9P6EK70</accession>
<comment type="caution">
    <text evidence="1">The sequence shown here is derived from an EMBL/GenBank/DDBJ whole genome shotgun (WGS) entry which is preliminary data.</text>
</comment>
<gene>
    <name evidence="1" type="ORF">CPB83DRAFT_185667</name>
</gene>
<organism evidence="1 2">
    <name type="scientific">Crepidotus variabilis</name>
    <dbReference type="NCBI Taxonomy" id="179855"/>
    <lineage>
        <taxon>Eukaryota</taxon>
        <taxon>Fungi</taxon>
        <taxon>Dikarya</taxon>
        <taxon>Basidiomycota</taxon>
        <taxon>Agaricomycotina</taxon>
        <taxon>Agaricomycetes</taxon>
        <taxon>Agaricomycetidae</taxon>
        <taxon>Agaricales</taxon>
        <taxon>Agaricineae</taxon>
        <taxon>Crepidotaceae</taxon>
        <taxon>Crepidotus</taxon>
    </lineage>
</organism>
<keyword evidence="2" id="KW-1185">Reference proteome</keyword>
<dbReference type="AlphaFoldDB" id="A0A9P6EK70"/>
<dbReference type="EMBL" id="MU157841">
    <property type="protein sequence ID" value="KAF9530139.1"/>
    <property type="molecule type" value="Genomic_DNA"/>
</dbReference>
<dbReference type="Proteomes" id="UP000807306">
    <property type="component" value="Unassembled WGS sequence"/>
</dbReference>
<protein>
    <submittedName>
        <fullName evidence="1">Uncharacterized protein</fullName>
    </submittedName>
</protein>